<comment type="caution">
    <text evidence="2">The sequence shown here is derived from an EMBL/GenBank/DDBJ whole genome shotgun (WGS) entry which is preliminary data.</text>
</comment>
<sequence length="71" mass="8855">MFWFHIHILAQCFFLLNLLGNHIEVMVSHQQNHHLLRMFFVIFRKINWSYTSSIFKWFDFDFDFSSVLHLY</sequence>
<evidence type="ECO:0000256" key="1">
    <source>
        <dbReference type="SAM" id="SignalP"/>
    </source>
</evidence>
<reference evidence="2 3" key="1">
    <citation type="journal article" date="2013" name="Proc. Natl. Acad. Sci. U.S.A.">
        <title>Genome of an arbuscular mycorrhizal fungus provides insight into the oldest plant symbiosis.</title>
        <authorList>
            <person name="Tisserant E."/>
            <person name="Malbreil M."/>
            <person name="Kuo A."/>
            <person name="Kohler A."/>
            <person name="Symeonidi A."/>
            <person name="Balestrini R."/>
            <person name="Charron P."/>
            <person name="Duensing N."/>
            <person name="Frei Dit Frey N."/>
            <person name="Gianinazzi-Pearson V."/>
            <person name="Gilbert L.B."/>
            <person name="Handa Y."/>
            <person name="Herr J.R."/>
            <person name="Hijri M."/>
            <person name="Koul R."/>
            <person name="Kawaguchi M."/>
            <person name="Krajinski F."/>
            <person name="Lammers P.J."/>
            <person name="Masclaux F.G."/>
            <person name="Murat C."/>
            <person name="Morin E."/>
            <person name="Ndikumana S."/>
            <person name="Pagni M."/>
            <person name="Petitpierre D."/>
            <person name="Requena N."/>
            <person name="Rosikiewicz P."/>
            <person name="Riley R."/>
            <person name="Saito K."/>
            <person name="San Clemente H."/>
            <person name="Shapiro H."/>
            <person name="van Tuinen D."/>
            <person name="Becard G."/>
            <person name="Bonfante P."/>
            <person name="Paszkowski U."/>
            <person name="Shachar-Hill Y.Y."/>
            <person name="Tuskan G.A."/>
            <person name="Young P.W."/>
            <person name="Sanders I.R."/>
            <person name="Henrissat B."/>
            <person name="Rensing S.A."/>
            <person name="Grigoriev I.V."/>
            <person name="Corradi N."/>
            <person name="Roux C."/>
            <person name="Martin F."/>
        </authorList>
    </citation>
    <scope>NUCLEOTIDE SEQUENCE [LARGE SCALE GENOMIC DNA]</scope>
    <source>
        <strain evidence="2 3">DAOM 197198</strain>
    </source>
</reference>
<dbReference type="AlphaFoldDB" id="A0A2P4P2A1"/>
<keyword evidence="1" id="KW-0732">Signal</keyword>
<reference evidence="2 3" key="2">
    <citation type="journal article" date="2018" name="New Phytol.">
        <title>High intraspecific genome diversity in the model arbuscular mycorrhizal symbiont Rhizophagus irregularis.</title>
        <authorList>
            <person name="Chen E.C.H."/>
            <person name="Morin E."/>
            <person name="Beaudet D."/>
            <person name="Noel J."/>
            <person name="Yildirir G."/>
            <person name="Ndikumana S."/>
            <person name="Charron P."/>
            <person name="St-Onge C."/>
            <person name="Giorgi J."/>
            <person name="Kruger M."/>
            <person name="Marton T."/>
            <person name="Ropars J."/>
            <person name="Grigoriev I.V."/>
            <person name="Hainaut M."/>
            <person name="Henrissat B."/>
            <person name="Roux C."/>
            <person name="Martin F."/>
            <person name="Corradi N."/>
        </authorList>
    </citation>
    <scope>NUCLEOTIDE SEQUENCE [LARGE SCALE GENOMIC DNA]</scope>
    <source>
        <strain evidence="2 3">DAOM 197198</strain>
    </source>
</reference>
<gene>
    <name evidence="2" type="ORF">GLOIN_2v1721536</name>
</gene>
<feature type="chain" id="PRO_5015187117" evidence="1">
    <location>
        <begin position="21"/>
        <end position="71"/>
    </location>
</feature>
<protein>
    <submittedName>
        <fullName evidence="2">Uncharacterized protein</fullName>
    </submittedName>
</protein>
<dbReference type="EMBL" id="AUPC02000446">
    <property type="protein sequence ID" value="POG59507.1"/>
    <property type="molecule type" value="Genomic_DNA"/>
</dbReference>
<dbReference type="Proteomes" id="UP000018888">
    <property type="component" value="Unassembled WGS sequence"/>
</dbReference>
<name>A0A2P4P2A1_RHIID</name>
<feature type="signal peptide" evidence="1">
    <location>
        <begin position="1"/>
        <end position="20"/>
    </location>
</feature>
<evidence type="ECO:0000313" key="2">
    <source>
        <dbReference type="EMBL" id="POG59507.1"/>
    </source>
</evidence>
<keyword evidence="3" id="KW-1185">Reference proteome</keyword>
<accession>A0A2P4P2A1</accession>
<proteinExistence type="predicted"/>
<organism evidence="2 3">
    <name type="scientific">Rhizophagus irregularis (strain DAOM 181602 / DAOM 197198 / MUCL 43194)</name>
    <name type="common">Arbuscular mycorrhizal fungus</name>
    <name type="synonym">Glomus intraradices</name>
    <dbReference type="NCBI Taxonomy" id="747089"/>
    <lineage>
        <taxon>Eukaryota</taxon>
        <taxon>Fungi</taxon>
        <taxon>Fungi incertae sedis</taxon>
        <taxon>Mucoromycota</taxon>
        <taxon>Glomeromycotina</taxon>
        <taxon>Glomeromycetes</taxon>
        <taxon>Glomerales</taxon>
        <taxon>Glomeraceae</taxon>
        <taxon>Rhizophagus</taxon>
    </lineage>
</organism>
<evidence type="ECO:0000313" key="3">
    <source>
        <dbReference type="Proteomes" id="UP000018888"/>
    </source>
</evidence>